<reference evidence="1" key="1">
    <citation type="submission" date="2014-11" db="EMBL/GenBank/DDBJ databases">
        <authorList>
            <person name="Zhu J."/>
            <person name="Qi W."/>
            <person name="Song R."/>
        </authorList>
    </citation>
    <scope>NUCLEOTIDE SEQUENCE</scope>
</reference>
<dbReference type="GO" id="GO:0046982">
    <property type="term" value="F:protein heterodimerization activity"/>
    <property type="evidence" value="ECO:0007669"/>
    <property type="project" value="InterPro"/>
</dbReference>
<protein>
    <submittedName>
        <fullName evidence="1">Uncharacterized protein</fullName>
    </submittedName>
</protein>
<dbReference type="SUPFAM" id="SSF47113">
    <property type="entry name" value="Histone-fold"/>
    <property type="match status" value="1"/>
</dbReference>
<sequence length="271" mass="30656">MAKPWAPSHVSEVAKGMGIEKRISGDVKKTLVEILNLKLKNITINMEKETIMNDSERKTLSDPERTRLSYSRTRGLMVDYIQKLDSVGSSAVVSANESLEEYLLMILSYASDSADSDKMNTIMKRHLESALKLLDEKEIDSQSKSTEEELLPNTDLGENIILSEKGMSQSTLTKGSIRTIVRSITGMKIEEEALEDLLLVYYDHAAQLQEEFQNIISNGSKAELEINMERSRTLMMLGWLRRMLKQAATTANNDGSTKIMLKHVIRIDPWR</sequence>
<dbReference type="AlphaFoldDB" id="A0A1B1TAZ0"/>
<organism evidence="1">
    <name type="scientific">uncultured Poseidoniia archaeon</name>
    <dbReference type="NCBI Taxonomy" id="1697135"/>
    <lineage>
        <taxon>Archaea</taxon>
        <taxon>Methanobacteriati</taxon>
        <taxon>Thermoplasmatota</taxon>
        <taxon>Candidatus Poseidoniia</taxon>
        <taxon>environmental samples</taxon>
    </lineage>
</organism>
<accession>A0A1B1TAZ0</accession>
<name>A0A1B1TAZ0_9ARCH</name>
<dbReference type="EMBL" id="KP211832">
    <property type="protein sequence ID" value="ANV79439.1"/>
    <property type="molecule type" value="Genomic_DNA"/>
</dbReference>
<reference evidence="1" key="2">
    <citation type="journal article" date="2015" name="ISME J.">
        <title>A new class of marine Euryarchaeota group II from the Mediterranean deep chlorophyll maximum.</title>
        <authorList>
            <person name="Martin-Cuadrado A.B."/>
            <person name="Garcia-Heredia I."/>
            <person name="Molto A.G."/>
            <person name="Lopez-Ubeda R."/>
            <person name="Kimes N."/>
            <person name="Lopez-Garcia P."/>
            <person name="Moreira D."/>
            <person name="Rodriguez-Valera F."/>
        </authorList>
    </citation>
    <scope>NUCLEOTIDE SEQUENCE</scope>
</reference>
<dbReference type="InterPro" id="IPR009072">
    <property type="entry name" value="Histone-fold"/>
</dbReference>
<evidence type="ECO:0000313" key="1">
    <source>
        <dbReference type="EMBL" id="ANV79439.1"/>
    </source>
</evidence>
<proteinExistence type="predicted"/>